<organism evidence="1 2">
    <name type="scientific">Geodermatophilus africanus</name>
    <dbReference type="NCBI Taxonomy" id="1137993"/>
    <lineage>
        <taxon>Bacteria</taxon>
        <taxon>Bacillati</taxon>
        <taxon>Actinomycetota</taxon>
        <taxon>Actinomycetes</taxon>
        <taxon>Geodermatophilales</taxon>
        <taxon>Geodermatophilaceae</taxon>
        <taxon>Geodermatophilus</taxon>
    </lineage>
</organism>
<dbReference type="STRING" id="1137993.SAMN05660209_04090"/>
<dbReference type="InterPro" id="IPR011009">
    <property type="entry name" value="Kinase-like_dom_sf"/>
</dbReference>
<accession>A0A1H3NW28</accession>
<dbReference type="Proteomes" id="UP000198921">
    <property type="component" value="Unassembled WGS sequence"/>
</dbReference>
<evidence type="ECO:0000313" key="1">
    <source>
        <dbReference type="EMBL" id="SDY93064.1"/>
    </source>
</evidence>
<dbReference type="AlphaFoldDB" id="A0A1H3NW28"/>
<sequence length="349" mass="36185">MPPSSHGSGTGEAIACQAALADSAATTPAGSPRLPYPDLPAPLRADVEAALGSPVVTVTGCTGGFSPGTAAVLTCADGTRAFCKAVGTPLNPDTPDLHRTEARVAAALPPDLPAPRLRWWTERDVGGDVWVALLFDAVPGEPPALPWTPAAAARVVPVLTDLARAATPCPVPGLPSVPDRLAGQLTAWRALAARPPADLDPWERGHLDRLAAVSGRLTASGGLSGETLVHLDVRADNLLVTADGTVSLVDWPWAARGAAWVDTVLFALDLAVHGGVDPELLVADSPVVAAADPADVTDLLLALTGTWAQEMRRPPLPGLPTVRDFQRRFHDAALAWARQRVDAGLARPL</sequence>
<proteinExistence type="predicted"/>
<dbReference type="SUPFAM" id="SSF56112">
    <property type="entry name" value="Protein kinase-like (PK-like)"/>
    <property type="match status" value="1"/>
</dbReference>
<protein>
    <recommendedName>
        <fullName evidence="3">Phosphotransferase enzyme family protein</fullName>
    </recommendedName>
</protein>
<gene>
    <name evidence="1" type="ORF">SAMN05660209_04090</name>
</gene>
<keyword evidence="2" id="KW-1185">Reference proteome</keyword>
<dbReference type="Gene3D" id="3.90.1200.10">
    <property type="match status" value="1"/>
</dbReference>
<reference evidence="2" key="1">
    <citation type="submission" date="2016-10" db="EMBL/GenBank/DDBJ databases">
        <authorList>
            <person name="Varghese N."/>
            <person name="Submissions S."/>
        </authorList>
    </citation>
    <scope>NUCLEOTIDE SEQUENCE [LARGE SCALE GENOMIC DNA]</scope>
    <source>
        <strain evidence="2">DSM 45422</strain>
    </source>
</reference>
<evidence type="ECO:0000313" key="2">
    <source>
        <dbReference type="Proteomes" id="UP000198921"/>
    </source>
</evidence>
<dbReference type="EMBL" id="FNOT01000014">
    <property type="protein sequence ID" value="SDY93064.1"/>
    <property type="molecule type" value="Genomic_DNA"/>
</dbReference>
<dbReference type="RefSeq" id="WP_211517204.1">
    <property type="nucleotide sequence ID" value="NZ_FNOT01000014.1"/>
</dbReference>
<name>A0A1H3NW28_9ACTN</name>
<evidence type="ECO:0008006" key="3">
    <source>
        <dbReference type="Google" id="ProtNLM"/>
    </source>
</evidence>